<evidence type="ECO:0000256" key="4">
    <source>
        <dbReference type="SAM" id="MobiDB-lite"/>
    </source>
</evidence>
<name>A0A812PQ29_9DINO</name>
<reference evidence="7" key="1">
    <citation type="submission" date="2021-02" db="EMBL/GenBank/DDBJ databases">
        <authorList>
            <person name="Dougan E. K."/>
            <person name="Rhodes N."/>
            <person name="Thang M."/>
            <person name="Chan C."/>
        </authorList>
    </citation>
    <scope>NUCLEOTIDE SEQUENCE</scope>
</reference>
<feature type="domain" description="PH" evidence="6">
    <location>
        <begin position="758"/>
        <end position="872"/>
    </location>
</feature>
<dbReference type="SUPFAM" id="SSF52047">
    <property type="entry name" value="RNI-like"/>
    <property type="match status" value="1"/>
</dbReference>
<feature type="compositionally biased region" description="Basic and acidic residues" evidence="4">
    <location>
        <begin position="593"/>
        <end position="611"/>
    </location>
</feature>
<feature type="transmembrane region" description="Helical" evidence="5">
    <location>
        <begin position="1128"/>
        <end position="1147"/>
    </location>
</feature>
<dbReference type="InterPro" id="IPR032675">
    <property type="entry name" value="LRR_dom_sf"/>
</dbReference>
<evidence type="ECO:0000256" key="5">
    <source>
        <dbReference type="SAM" id="Phobius"/>
    </source>
</evidence>
<feature type="compositionally biased region" description="Basic and acidic residues" evidence="4">
    <location>
        <begin position="69"/>
        <end position="79"/>
    </location>
</feature>
<dbReference type="Pfam" id="PF03382">
    <property type="entry name" value="DUF285"/>
    <property type="match status" value="1"/>
</dbReference>
<gene>
    <name evidence="7" type="primary">Tmod2</name>
    <name evidence="7" type="ORF">SNEC2469_LOCUS9435</name>
</gene>
<feature type="compositionally biased region" description="Polar residues" evidence="4">
    <location>
        <begin position="85"/>
        <end position="104"/>
    </location>
</feature>
<dbReference type="PANTHER" id="PTHR10901:SF6">
    <property type="entry name" value="TROPOMODULIN, ISOFORM N"/>
    <property type="match status" value="1"/>
</dbReference>
<evidence type="ECO:0000313" key="8">
    <source>
        <dbReference type="Proteomes" id="UP000601435"/>
    </source>
</evidence>
<dbReference type="NCBIfam" id="TIGR02167">
    <property type="entry name" value="Liste_lipo_26"/>
    <property type="match status" value="3"/>
</dbReference>
<proteinExistence type="predicted"/>
<keyword evidence="8" id="KW-1185">Reference proteome</keyword>
<dbReference type="InterPro" id="IPR011889">
    <property type="entry name" value="Liste_lipo_26"/>
</dbReference>
<dbReference type="Gene3D" id="2.30.29.30">
    <property type="entry name" value="Pleckstrin-homology domain (PH domain)/Phosphotyrosine-binding domain (PTB)"/>
    <property type="match status" value="1"/>
</dbReference>
<feature type="region of interest" description="Disordered" evidence="4">
    <location>
        <begin position="593"/>
        <end position="730"/>
    </location>
</feature>
<dbReference type="OrthoDB" id="427001at2759"/>
<sequence>MQRKLHSRHVVAAYAVPRTYGDVGPRRESAGGRGVEPAVILQDLMHSRLVGSRGDGVEGELQQRAGEGPLRHDSDDAAPARHMGGTQSRANGSVRTCSSTNLNSKYGRGGSADPSTSLLADTGGSSLEREGAGGKAQAEEEHPELCGRAGDCVVQGTSFGSVKELTKRPEKADISRRRRGWVADATVVDVRLRCGLLSAIPRSEWPFSMEAKIDGVLSRMEIAAEKVELYCSSKVKLPMAELDYLKTLEDARDFMTMMVTKTSDNRQQLADIFGGDCSRIARIRTVLDGVVLSDMNCNDQRVRTCTEACATIEKVLEDMGLGWCLKKACDEQKANLGRRRSSLDREAALAMAQAAQAAAQTQQAEVAPVAEEPAAKASKAADQWAQYIDEDFVKRVLACTEATELHDLEKEAVACKSSKIGNWMIWMVHRAHLDDETLVKFDFTNLKMPEGNVEALISPKLAVAMESNTHIEQLLLGCSNLQDPEAAILAVSLRSNSSLKDVYCIGPEQVDLAEWVLNIDTNAIQPLTLESIAKGTSVNQALQELRCNNTASGRLVTEAFLHALKSNPMMCKLGYPVTDAYFRGEIDKQLTRNNDAARKRRLEEKRRKEAEAEALGESPSHQSSSAKAYPKVSAKANGSWPPKAPAVSEDVAKETPQPEAKPEVAVQATAALTETGAEKDVDPESSPKAEPEKAKPLTASETGKAEKEIETCREETEAESLHDSSEPKKTTQTIESFLAEPLDALPGMVAGMEGVSAKADFRGYLYKKSPATLRMKAWDWRFFVIHGRRLLWWRRDRDVPETPEDLMHPDPSGCKGFIDFALSRARVVPDEKNPTLFTLEAVDGAWKDGSLKDMSDAQRTFEWPPQFTVLPLLQKRDVLPTRFDCKSPIQAQQLEVEVERAYQSSCIGQRPKFKPPTYGAIEQCNVAKVTDMSRMFENAFAFNQPIGSWDTSHVATMSSMFSLAEAFNQPIGSWDTSYVTNMQYMFSGAKAFNQPIGSWDRSHVMDMSSMFENAFAFNQPIGSWDTSHVATMSSMFYDAIDFNQPIGSWDTSQVTDMRHMFRDAHAFNQPIESWNTFQVTDMYEMFLDAFAFNWPIESWNTSQERYSKNGATCLSCPLFFIPFGDGCVWWHLPVLGGVVVAAVVLFCRKPSP</sequence>
<evidence type="ECO:0000256" key="3">
    <source>
        <dbReference type="ARBA" id="ARBA00023212"/>
    </source>
</evidence>
<evidence type="ECO:0000256" key="1">
    <source>
        <dbReference type="ARBA" id="ARBA00004245"/>
    </source>
</evidence>
<protein>
    <submittedName>
        <fullName evidence="7">Tmod2 protein</fullName>
    </submittedName>
</protein>
<feature type="compositionally biased region" description="Polar residues" evidence="4">
    <location>
        <begin position="113"/>
        <end position="125"/>
    </location>
</feature>
<feature type="region of interest" description="Disordered" evidence="4">
    <location>
        <begin position="64"/>
        <end position="143"/>
    </location>
</feature>
<keyword evidence="5" id="KW-0472">Membrane</keyword>
<dbReference type="GO" id="GO:0005523">
    <property type="term" value="F:tropomyosin binding"/>
    <property type="evidence" value="ECO:0007669"/>
    <property type="project" value="InterPro"/>
</dbReference>
<dbReference type="Gene3D" id="3.80.10.10">
    <property type="entry name" value="Ribonuclease Inhibitor"/>
    <property type="match status" value="1"/>
</dbReference>
<keyword evidence="5" id="KW-0812">Transmembrane</keyword>
<comment type="caution">
    <text evidence="7">The sequence shown here is derived from an EMBL/GenBank/DDBJ whole genome shotgun (WGS) entry which is preliminary data.</text>
</comment>
<dbReference type="EMBL" id="CAJNJA010015270">
    <property type="protein sequence ID" value="CAE7359021.1"/>
    <property type="molecule type" value="Genomic_DNA"/>
</dbReference>
<feature type="non-terminal residue" evidence="7">
    <location>
        <position position="1"/>
    </location>
</feature>
<dbReference type="GO" id="GO:0007015">
    <property type="term" value="P:actin filament organization"/>
    <property type="evidence" value="ECO:0007669"/>
    <property type="project" value="TreeGrafter"/>
</dbReference>
<evidence type="ECO:0000313" key="7">
    <source>
        <dbReference type="EMBL" id="CAE7359021.1"/>
    </source>
</evidence>
<organism evidence="7 8">
    <name type="scientific">Symbiodinium necroappetens</name>
    <dbReference type="NCBI Taxonomy" id="1628268"/>
    <lineage>
        <taxon>Eukaryota</taxon>
        <taxon>Sar</taxon>
        <taxon>Alveolata</taxon>
        <taxon>Dinophyceae</taxon>
        <taxon>Suessiales</taxon>
        <taxon>Symbiodiniaceae</taxon>
        <taxon>Symbiodinium</taxon>
    </lineage>
</organism>
<feature type="compositionally biased region" description="Basic and acidic residues" evidence="4">
    <location>
        <begin position="676"/>
        <end position="695"/>
    </location>
</feature>
<feature type="compositionally biased region" description="Basic and acidic residues" evidence="4">
    <location>
        <begin position="127"/>
        <end position="143"/>
    </location>
</feature>
<comment type="subcellular location">
    <subcellularLocation>
        <location evidence="1">Cytoplasm</location>
        <location evidence="1">Cytoskeleton</location>
    </subcellularLocation>
</comment>
<dbReference type="InterPro" id="IPR005046">
    <property type="entry name" value="DUF285"/>
</dbReference>
<dbReference type="SUPFAM" id="SSF50729">
    <property type="entry name" value="PH domain-like"/>
    <property type="match status" value="1"/>
</dbReference>
<dbReference type="InterPro" id="IPR001849">
    <property type="entry name" value="PH_domain"/>
</dbReference>
<dbReference type="InterPro" id="IPR011993">
    <property type="entry name" value="PH-like_dom_sf"/>
</dbReference>
<dbReference type="PANTHER" id="PTHR10901">
    <property type="entry name" value="TROPOMODULIN"/>
    <property type="match status" value="1"/>
</dbReference>
<dbReference type="Proteomes" id="UP000601435">
    <property type="component" value="Unassembled WGS sequence"/>
</dbReference>
<keyword evidence="5" id="KW-1133">Transmembrane helix</keyword>
<evidence type="ECO:0000259" key="6">
    <source>
        <dbReference type="PROSITE" id="PS50003"/>
    </source>
</evidence>
<dbReference type="GO" id="GO:0005856">
    <property type="term" value="C:cytoskeleton"/>
    <property type="evidence" value="ECO:0007669"/>
    <property type="project" value="UniProtKB-SubCell"/>
</dbReference>
<dbReference type="GO" id="GO:0051694">
    <property type="term" value="P:pointed-end actin filament capping"/>
    <property type="evidence" value="ECO:0007669"/>
    <property type="project" value="InterPro"/>
</dbReference>
<dbReference type="InterPro" id="IPR004934">
    <property type="entry name" value="TMOD"/>
</dbReference>
<feature type="compositionally biased region" description="Basic and acidic residues" evidence="4">
    <location>
        <begin position="703"/>
        <end position="729"/>
    </location>
</feature>
<evidence type="ECO:0000256" key="2">
    <source>
        <dbReference type="ARBA" id="ARBA00022490"/>
    </source>
</evidence>
<dbReference type="AlphaFoldDB" id="A0A812PQ29"/>
<accession>A0A812PQ29</accession>
<keyword evidence="3" id="KW-0206">Cytoskeleton</keyword>
<dbReference type="PROSITE" id="PS50003">
    <property type="entry name" value="PH_DOMAIN"/>
    <property type="match status" value="1"/>
</dbReference>
<keyword evidence="2" id="KW-0963">Cytoplasm</keyword>